<evidence type="ECO:0000259" key="1">
    <source>
        <dbReference type="Pfam" id="PF13302"/>
    </source>
</evidence>
<reference evidence="2 3" key="1">
    <citation type="submission" date="2021-01" db="EMBL/GenBank/DDBJ databases">
        <title>Whole genome shotgun sequence of Planotetraspora kaengkrachanensis NBRC 104272.</title>
        <authorList>
            <person name="Komaki H."/>
            <person name="Tamura T."/>
        </authorList>
    </citation>
    <scope>NUCLEOTIDE SEQUENCE [LARGE SCALE GENOMIC DNA]</scope>
    <source>
        <strain evidence="2 3">NBRC 104272</strain>
    </source>
</reference>
<evidence type="ECO:0000313" key="3">
    <source>
        <dbReference type="Proteomes" id="UP000630097"/>
    </source>
</evidence>
<proteinExistence type="predicted"/>
<protein>
    <submittedName>
        <fullName evidence="2">N-acetyltransferase</fullName>
    </submittedName>
</protein>
<gene>
    <name evidence="2" type="ORF">Pka01_57070</name>
</gene>
<dbReference type="Pfam" id="PF13302">
    <property type="entry name" value="Acetyltransf_3"/>
    <property type="match status" value="1"/>
</dbReference>
<dbReference type="Gene3D" id="3.40.630.30">
    <property type="match status" value="1"/>
</dbReference>
<accession>A0A8J3PX22</accession>
<dbReference type="EMBL" id="BONV01000031">
    <property type="protein sequence ID" value="GIG82580.1"/>
    <property type="molecule type" value="Genomic_DNA"/>
</dbReference>
<dbReference type="GO" id="GO:0016747">
    <property type="term" value="F:acyltransferase activity, transferring groups other than amino-acyl groups"/>
    <property type="evidence" value="ECO:0007669"/>
    <property type="project" value="InterPro"/>
</dbReference>
<organism evidence="2 3">
    <name type="scientific">Planotetraspora kaengkrachanensis</name>
    <dbReference type="NCBI Taxonomy" id="575193"/>
    <lineage>
        <taxon>Bacteria</taxon>
        <taxon>Bacillati</taxon>
        <taxon>Actinomycetota</taxon>
        <taxon>Actinomycetes</taxon>
        <taxon>Streptosporangiales</taxon>
        <taxon>Streptosporangiaceae</taxon>
        <taxon>Planotetraspora</taxon>
    </lineage>
</organism>
<feature type="domain" description="N-acetyltransferase" evidence="1">
    <location>
        <begin position="17"/>
        <end position="156"/>
    </location>
</feature>
<name>A0A8J3PX22_9ACTN</name>
<dbReference type="InterPro" id="IPR000182">
    <property type="entry name" value="GNAT_dom"/>
</dbReference>
<dbReference type="InterPro" id="IPR016181">
    <property type="entry name" value="Acyl_CoA_acyltransferase"/>
</dbReference>
<dbReference type="Proteomes" id="UP000630097">
    <property type="component" value="Unassembled WGS sequence"/>
</dbReference>
<dbReference type="SUPFAM" id="SSF55729">
    <property type="entry name" value="Acyl-CoA N-acyltransferases (Nat)"/>
    <property type="match status" value="1"/>
</dbReference>
<evidence type="ECO:0000313" key="2">
    <source>
        <dbReference type="EMBL" id="GIG82580.1"/>
    </source>
</evidence>
<dbReference type="RefSeq" id="WP_203885903.1">
    <property type="nucleotide sequence ID" value="NZ_BAABHH010000021.1"/>
</dbReference>
<dbReference type="PANTHER" id="PTHR43610">
    <property type="entry name" value="BLL6696 PROTEIN"/>
    <property type="match status" value="1"/>
</dbReference>
<keyword evidence="3" id="KW-1185">Reference proteome</keyword>
<sequence>MSSAYFDRPVLAGRYVRLEPLTLEHAEGLLEAGKDPEVWTWLNNRQPTDVAAMRAYVTRLLAMHEAQALTPWAQMDIRTGEPAGVTTYHDLTPKDRALHIGSTWIGSRWHRTGLNIEAKLMLLERAFDTLGVLRVGWMTHHNNLRSQRAIERLGAQREGVLRKHKTMPDGSQRDTVVYSMIDSEWPAARDALRARLR</sequence>
<comment type="caution">
    <text evidence="2">The sequence shown here is derived from an EMBL/GenBank/DDBJ whole genome shotgun (WGS) entry which is preliminary data.</text>
</comment>
<dbReference type="PANTHER" id="PTHR43610:SF1">
    <property type="entry name" value="N-ACETYLTRANSFERASE DOMAIN-CONTAINING PROTEIN"/>
    <property type="match status" value="1"/>
</dbReference>
<dbReference type="AlphaFoldDB" id="A0A8J3PX22"/>